<dbReference type="AlphaFoldDB" id="A0A087TPX5"/>
<feature type="region of interest" description="Disordered" evidence="1">
    <location>
        <begin position="277"/>
        <end position="296"/>
    </location>
</feature>
<feature type="compositionally biased region" description="Polar residues" evidence="1">
    <location>
        <begin position="194"/>
        <end position="204"/>
    </location>
</feature>
<feature type="non-terminal residue" evidence="3">
    <location>
        <position position="296"/>
    </location>
</feature>
<evidence type="ECO:0000256" key="1">
    <source>
        <dbReference type="SAM" id="MobiDB-lite"/>
    </source>
</evidence>
<evidence type="ECO:0000256" key="2">
    <source>
        <dbReference type="SAM" id="Phobius"/>
    </source>
</evidence>
<keyword evidence="2" id="KW-1133">Transmembrane helix</keyword>
<protein>
    <submittedName>
        <fullName evidence="3">Uncharacterized protein</fullName>
    </submittedName>
</protein>
<feature type="transmembrane region" description="Helical" evidence="2">
    <location>
        <begin position="69"/>
        <end position="88"/>
    </location>
</feature>
<dbReference type="Proteomes" id="UP000054359">
    <property type="component" value="Unassembled WGS sequence"/>
</dbReference>
<reference evidence="3 4" key="1">
    <citation type="submission" date="2013-11" db="EMBL/GenBank/DDBJ databases">
        <title>Genome sequencing of Stegodyphus mimosarum.</title>
        <authorList>
            <person name="Bechsgaard J."/>
        </authorList>
    </citation>
    <scope>NUCLEOTIDE SEQUENCE [LARGE SCALE GENOMIC DNA]</scope>
</reference>
<name>A0A087TPX5_STEMI</name>
<accession>A0A087TPX5</accession>
<dbReference type="STRING" id="407821.A0A087TPX5"/>
<evidence type="ECO:0000313" key="4">
    <source>
        <dbReference type="Proteomes" id="UP000054359"/>
    </source>
</evidence>
<feature type="region of interest" description="Disordered" evidence="1">
    <location>
        <begin position="187"/>
        <end position="214"/>
    </location>
</feature>
<proteinExistence type="predicted"/>
<feature type="region of interest" description="Disordered" evidence="1">
    <location>
        <begin position="229"/>
        <end position="264"/>
    </location>
</feature>
<dbReference type="OrthoDB" id="6429848at2759"/>
<gene>
    <name evidence="3" type="ORF">X975_24366</name>
</gene>
<feature type="region of interest" description="Disordered" evidence="1">
    <location>
        <begin position="1"/>
        <end position="31"/>
    </location>
</feature>
<dbReference type="OMA" id="MLTKEYY"/>
<evidence type="ECO:0000313" key="3">
    <source>
        <dbReference type="EMBL" id="KFM67164.1"/>
    </source>
</evidence>
<organism evidence="3 4">
    <name type="scientific">Stegodyphus mimosarum</name>
    <name type="common">African social velvet spider</name>
    <dbReference type="NCBI Taxonomy" id="407821"/>
    <lineage>
        <taxon>Eukaryota</taxon>
        <taxon>Metazoa</taxon>
        <taxon>Ecdysozoa</taxon>
        <taxon>Arthropoda</taxon>
        <taxon>Chelicerata</taxon>
        <taxon>Arachnida</taxon>
        <taxon>Araneae</taxon>
        <taxon>Araneomorphae</taxon>
        <taxon>Entelegynae</taxon>
        <taxon>Eresoidea</taxon>
        <taxon>Eresidae</taxon>
        <taxon>Stegodyphus</taxon>
    </lineage>
</organism>
<keyword evidence="4" id="KW-1185">Reference proteome</keyword>
<sequence length="296" mass="32865">MQSNEDDLETLRSNLTDDRGRSRSPTTTKFPPYFVPRRPRVIRMRDLSPATRNMLTKEYYDAYDPWTGIRIAATLGILISLFTLFLIYKSRFNKSKSVLLPSKKTSLYLYDDDIADGDLGSLGSSDHSSVLGYPRMGFHFPEGFQLEEVLVKSSLVECVALKVHPSAKKTSKGPKFGTLRITEDASRSLPCSPYKQQQASQNTDVKVPHSPTYSTDPLSLVGSITSFGSADTSDSGRRQGNKETINKNVLKSPRRASASAEIGKSCPKSLVVTAKKPQDYRSRSTVVAIARRKRTS</sequence>
<keyword evidence="2" id="KW-0812">Transmembrane</keyword>
<keyword evidence="2" id="KW-0472">Membrane</keyword>
<dbReference type="EMBL" id="KK116238">
    <property type="protein sequence ID" value="KFM67164.1"/>
    <property type="molecule type" value="Genomic_DNA"/>
</dbReference>
<feature type="compositionally biased region" description="Basic and acidic residues" evidence="1">
    <location>
        <begin position="234"/>
        <end position="245"/>
    </location>
</feature>